<feature type="region of interest" description="Disordered" evidence="1">
    <location>
        <begin position="1"/>
        <end position="206"/>
    </location>
</feature>
<dbReference type="EMBL" id="CADCXV010001262">
    <property type="protein sequence ID" value="CAB0043039.1"/>
    <property type="molecule type" value="Genomic_DNA"/>
</dbReference>
<evidence type="ECO:0000313" key="2">
    <source>
        <dbReference type="EMBL" id="CAB0043039.1"/>
    </source>
</evidence>
<protein>
    <submittedName>
        <fullName evidence="2">Uncharacterized protein</fullName>
    </submittedName>
</protein>
<evidence type="ECO:0000313" key="3">
    <source>
        <dbReference type="Proteomes" id="UP000479190"/>
    </source>
</evidence>
<evidence type="ECO:0000256" key="1">
    <source>
        <dbReference type="SAM" id="MobiDB-lite"/>
    </source>
</evidence>
<feature type="region of interest" description="Disordered" evidence="1">
    <location>
        <begin position="563"/>
        <end position="583"/>
    </location>
</feature>
<feature type="compositionally biased region" description="Pro residues" evidence="1">
    <location>
        <begin position="563"/>
        <end position="578"/>
    </location>
</feature>
<dbReference type="Proteomes" id="UP000479190">
    <property type="component" value="Unassembled WGS sequence"/>
</dbReference>
<sequence>MHQRAGSRTRGTRGHLSRVAARLQRQAEDPRAPPAPPPPPPAPRFSAYCRSVLAAAAGDDRQADLEARDAWPADRTGAATTSSAAATTDADTSAVLPPPIPTEDLAPPAEDDAERPGPTRQDRRDDEDVLVLCASSDSDDENEARGGAGEKGFQFPPVAEIEASWSDEDWDEGVDLGAFPGPASRWPRPRFPATHNLGLTPSQRRRIRREKLAAAIKRQEELGEALNRGEMAAPASPPSQNPERFQRLLAAKERADVVRAKRAATQVAAPVLTRTATSADALGPPPPTTTEAPGNASVDADRHRQESARTNEEARQRDRQEEDRRQQERAQAAEEARRRSRMAEDRHRRERAQAAEEARQRERLEQERHERAVAAAHRVAKQQEKYWEMRRDAAMRGATAKEPKPARPSTSQVPKVITTRRADNEEEPWWEREYQASLLETEPKRRGAVFDGRHLPRDTRVEPPKGGCFICWETTHGWRACRRAPEFVYCWNCGRRDVDTPADCPRCRDGYQRWLQSQTHRDRPVTRASHCREASVRRSPSRVAILRAPSPPRSTATITEIVEPPPASAVGPSAPPAPTRQAPPRKEELALITRAAASPTNAVVPQVARTVAPPGPGTMEFVLAMNQLAENLRDVRREVRRYCSQPSGLRRGPTKVVFTGAVLQRSGVSPLRTRRRPLCEASRVHDREIFSCPVSYLASRTLVGDEHPLVWRVVHRQSRPGRGEIDTGGVHGEATVIYKINV</sequence>
<feature type="compositionally biased region" description="Basic and acidic residues" evidence="1">
    <location>
        <begin position="394"/>
        <end position="405"/>
    </location>
</feature>
<gene>
    <name evidence="2" type="ORF">TBRA_LOCUS14627</name>
</gene>
<feature type="region of interest" description="Disordered" evidence="1">
    <location>
        <begin position="394"/>
        <end position="414"/>
    </location>
</feature>
<feature type="compositionally biased region" description="Basic and acidic residues" evidence="1">
    <location>
        <begin position="299"/>
        <end position="372"/>
    </location>
</feature>
<accession>A0A6H5J4D1</accession>
<keyword evidence="3" id="KW-1185">Reference proteome</keyword>
<feature type="compositionally biased region" description="Basic and acidic residues" evidence="1">
    <location>
        <begin position="58"/>
        <end position="72"/>
    </location>
</feature>
<feature type="compositionally biased region" description="Pro residues" evidence="1">
    <location>
        <begin position="32"/>
        <end position="43"/>
    </location>
</feature>
<dbReference type="AlphaFoldDB" id="A0A6H5J4D1"/>
<feature type="compositionally biased region" description="Basic and acidic residues" evidence="1">
    <location>
        <begin position="114"/>
        <end position="126"/>
    </location>
</feature>
<feature type="compositionally biased region" description="Basic and acidic residues" evidence="1">
    <location>
        <begin position="244"/>
        <end position="259"/>
    </location>
</feature>
<organism evidence="2 3">
    <name type="scientific">Trichogramma brassicae</name>
    <dbReference type="NCBI Taxonomy" id="86971"/>
    <lineage>
        <taxon>Eukaryota</taxon>
        <taxon>Metazoa</taxon>
        <taxon>Ecdysozoa</taxon>
        <taxon>Arthropoda</taxon>
        <taxon>Hexapoda</taxon>
        <taxon>Insecta</taxon>
        <taxon>Pterygota</taxon>
        <taxon>Neoptera</taxon>
        <taxon>Endopterygota</taxon>
        <taxon>Hymenoptera</taxon>
        <taxon>Apocrita</taxon>
        <taxon>Proctotrupomorpha</taxon>
        <taxon>Chalcidoidea</taxon>
        <taxon>Trichogrammatidae</taxon>
        <taxon>Trichogramma</taxon>
    </lineage>
</organism>
<feature type="compositionally biased region" description="Acidic residues" evidence="1">
    <location>
        <begin position="165"/>
        <end position="174"/>
    </location>
</feature>
<feature type="compositionally biased region" description="Basic residues" evidence="1">
    <location>
        <begin position="1"/>
        <end position="16"/>
    </location>
</feature>
<feature type="region of interest" description="Disordered" evidence="1">
    <location>
        <begin position="223"/>
        <end position="377"/>
    </location>
</feature>
<feature type="compositionally biased region" description="Low complexity" evidence="1">
    <location>
        <begin position="73"/>
        <end position="94"/>
    </location>
</feature>
<proteinExistence type="predicted"/>
<reference evidence="2 3" key="1">
    <citation type="submission" date="2020-02" db="EMBL/GenBank/DDBJ databases">
        <authorList>
            <person name="Ferguson B K."/>
        </authorList>
    </citation>
    <scope>NUCLEOTIDE SEQUENCE [LARGE SCALE GENOMIC DNA]</scope>
</reference>
<name>A0A6H5J4D1_9HYME</name>